<keyword evidence="2" id="KW-0472">Membrane</keyword>
<comment type="caution">
    <text evidence="3">The sequence shown here is derived from an EMBL/GenBank/DDBJ whole genome shotgun (WGS) entry which is preliminary data.</text>
</comment>
<evidence type="ECO:0000256" key="2">
    <source>
        <dbReference type="ARBA" id="ARBA00023136"/>
    </source>
</evidence>
<dbReference type="PROSITE" id="PS51257">
    <property type="entry name" value="PROKAR_LIPOPROTEIN"/>
    <property type="match status" value="1"/>
</dbReference>
<gene>
    <name evidence="3" type="ORF">ISU10_08935</name>
</gene>
<evidence type="ECO:0008006" key="5">
    <source>
        <dbReference type="Google" id="ProtNLM"/>
    </source>
</evidence>
<protein>
    <recommendedName>
        <fullName evidence="5">Mce-associated membrane protein</fullName>
    </recommendedName>
</protein>
<dbReference type="PANTHER" id="PTHR37042:SF4">
    <property type="entry name" value="OUTER MEMBRANE PROTEIN RV1973"/>
    <property type="match status" value="1"/>
</dbReference>
<organism evidence="3 4">
    <name type="scientific">Nocardioides agariphilus</name>
    <dbReference type="NCBI Taxonomy" id="433664"/>
    <lineage>
        <taxon>Bacteria</taxon>
        <taxon>Bacillati</taxon>
        <taxon>Actinomycetota</taxon>
        <taxon>Actinomycetes</taxon>
        <taxon>Propionibacteriales</taxon>
        <taxon>Nocardioidaceae</taxon>
        <taxon>Nocardioides</taxon>
    </lineage>
</organism>
<dbReference type="PANTHER" id="PTHR37042">
    <property type="entry name" value="OUTER MEMBRANE PROTEIN RV1973"/>
    <property type="match status" value="1"/>
</dbReference>
<dbReference type="GO" id="GO:0016020">
    <property type="term" value="C:membrane"/>
    <property type="evidence" value="ECO:0007669"/>
    <property type="project" value="UniProtKB-SubCell"/>
</dbReference>
<evidence type="ECO:0000256" key="1">
    <source>
        <dbReference type="ARBA" id="ARBA00004370"/>
    </source>
</evidence>
<name>A0A930VN62_9ACTN</name>
<dbReference type="EMBL" id="JADKPO010000010">
    <property type="protein sequence ID" value="MBF4767888.1"/>
    <property type="molecule type" value="Genomic_DNA"/>
</dbReference>
<accession>A0A930VN62</accession>
<keyword evidence="4" id="KW-1185">Reference proteome</keyword>
<dbReference type="RefSeq" id="WP_194696046.1">
    <property type="nucleotide sequence ID" value="NZ_JADKPO010000010.1"/>
</dbReference>
<evidence type="ECO:0000313" key="4">
    <source>
        <dbReference type="Proteomes" id="UP000660668"/>
    </source>
</evidence>
<dbReference type="AlphaFoldDB" id="A0A930VN62"/>
<comment type="subcellular location">
    <subcellularLocation>
        <location evidence="1">Membrane</location>
    </subcellularLocation>
</comment>
<proteinExistence type="predicted"/>
<dbReference type="Proteomes" id="UP000660668">
    <property type="component" value="Unassembled WGS sequence"/>
</dbReference>
<evidence type="ECO:0000313" key="3">
    <source>
        <dbReference type="EMBL" id="MBF4767888.1"/>
    </source>
</evidence>
<reference evidence="3" key="1">
    <citation type="submission" date="2020-11" db="EMBL/GenBank/DDBJ databases">
        <title>Nocardioides cynanchi sp. nov., isolated from soil of rhizosphere of Cynanchum wilfordii.</title>
        <authorList>
            <person name="Lee J.-S."/>
            <person name="Suh M.K."/>
            <person name="Kim J.-S."/>
        </authorList>
    </citation>
    <scope>NUCLEOTIDE SEQUENCE</scope>
    <source>
        <strain evidence="3">KCTC 19276</strain>
    </source>
</reference>
<sequence>MREAREGPNAVLWVLVGLLTLACAAGGMQVAHVRDARAEDGVQHGRYGAALAAAKAEATAFANVDHASADEDLAAIAAGATGPLKERYTTDADRIAASLTTNEVVTEGTVLWAGVVRVDASGATVLVATTGTRSDRRTREPIARDLRLRLRLVAVDGTWLTSAIEQVD</sequence>